<proteinExistence type="predicted"/>
<evidence type="ECO:0000259" key="2">
    <source>
        <dbReference type="Pfam" id="PF20153"/>
    </source>
</evidence>
<keyword evidence="4" id="KW-1185">Reference proteome</keyword>
<dbReference type="EMBL" id="JARKIE010000195">
    <property type="protein sequence ID" value="KAJ7668261.1"/>
    <property type="molecule type" value="Genomic_DNA"/>
</dbReference>
<organism evidence="3 4">
    <name type="scientific">Mycena rosella</name>
    <name type="common">Pink bonnet</name>
    <name type="synonym">Agaricus rosellus</name>
    <dbReference type="NCBI Taxonomy" id="1033263"/>
    <lineage>
        <taxon>Eukaryota</taxon>
        <taxon>Fungi</taxon>
        <taxon>Dikarya</taxon>
        <taxon>Basidiomycota</taxon>
        <taxon>Agaricomycotina</taxon>
        <taxon>Agaricomycetes</taxon>
        <taxon>Agaricomycetidae</taxon>
        <taxon>Agaricales</taxon>
        <taxon>Marasmiineae</taxon>
        <taxon>Mycenaceae</taxon>
        <taxon>Mycena</taxon>
    </lineage>
</organism>
<comment type="caution">
    <text evidence="3">The sequence shown here is derived from an EMBL/GenBank/DDBJ whole genome shotgun (WGS) entry which is preliminary data.</text>
</comment>
<dbReference type="PROSITE" id="PS51257">
    <property type="entry name" value="PROKAR_LIPOPROTEIN"/>
    <property type="match status" value="1"/>
</dbReference>
<feature type="domain" description="DUF6535" evidence="2">
    <location>
        <begin position="49"/>
        <end position="225"/>
    </location>
</feature>
<keyword evidence="1" id="KW-0812">Transmembrane</keyword>
<sequence length="926" mass="103563">MSDEEKGSSVHTGEQGGPYWFLISCLQGSTFTAPDLSDSEEEAAAAKLWAVYVSEAEKYDKALVESWKSDMEGMLIFAGLFSASLTAFIIESYKNLIPDSGDSTVQLLTQISQQLAAAANGNTFTPPPPTVFHAPTTSLVCNTLWFISLGLSLTCALIATLLEQWARDFLHRADMRSAPVIRARIFSYLYYGLKRFNMHTVVEIIPLLLHTSLLFFFAGLVAFLIPINIAMTGVAAALLAIVAAVYSFLTLIPLRYLDCPYRTPLSGAFWRLSRRWQSPLANSESSSTETMVEAMSRRATEPSAARTSRDFQALAWTMKSLADDTELEPFVEGIPDVLWGPAGRRYAYDDHIQRLMRAPDLQLLWRIQGLLRSCGSGLLSPEAFTRRQITCYKALWAIASLQDPGSSLSQQPLDFRFDYPRLIYRPDIGQYSTSAWALMDWSVFCSMLGRAAELSNYLAVCDAEYDNGGHTPNLQPITSYLASMLSSFNISLSEESELVDYIYGTDSTLPLPRLIAGLSRVLVDLRTTIPHRMLFSYLERSADFESPPYRWNDTRARISLDNTVQFSNFKDILERTLDRVIVDGGLDRLNDVKTSGWIDTIIQALYEWWTPDQTCEPTPLPIAIIHYLNNRTSDDALFQFVLIHNLKTWSAFPIALSLASYGADPAVPIDEVLTALWRISVSPFHDGWPSNGDLQIYEAVLEGVLKIGSSSSSTLSIIPMVKIKILDMLEALTWSRTFEEWPLNHWLLSTETVLSMPPEFLEGHVSQLIGNPSSSLHYRFVQNRVVETRIALIAEFLDNCNSGLVHYKAAETLSHIGATMPRAQIHASHQTRLANGMNCAANSYEPDVDLIEAVISCEIFDLYAGMPDPAPRILESERLERHAWLDDATARQQIKNVVRSRITSPILARAEAIVRGLDRLHVTVVE</sequence>
<protein>
    <recommendedName>
        <fullName evidence="2">DUF6535 domain-containing protein</fullName>
    </recommendedName>
</protein>
<feature type="transmembrane region" description="Helical" evidence="1">
    <location>
        <begin position="73"/>
        <end position="90"/>
    </location>
</feature>
<feature type="transmembrane region" description="Helical" evidence="1">
    <location>
        <begin position="144"/>
        <end position="162"/>
    </location>
</feature>
<evidence type="ECO:0000256" key="1">
    <source>
        <dbReference type="SAM" id="Phobius"/>
    </source>
</evidence>
<evidence type="ECO:0000313" key="3">
    <source>
        <dbReference type="EMBL" id="KAJ7668261.1"/>
    </source>
</evidence>
<keyword evidence="1" id="KW-0472">Membrane</keyword>
<name>A0AAD7G534_MYCRO</name>
<accession>A0AAD7G534</accession>
<dbReference type="Proteomes" id="UP001221757">
    <property type="component" value="Unassembled WGS sequence"/>
</dbReference>
<gene>
    <name evidence="3" type="ORF">B0H17DRAFT_1142503</name>
</gene>
<evidence type="ECO:0000313" key="4">
    <source>
        <dbReference type="Proteomes" id="UP001221757"/>
    </source>
</evidence>
<dbReference type="Pfam" id="PF20153">
    <property type="entry name" value="DUF6535"/>
    <property type="match status" value="1"/>
</dbReference>
<feature type="transmembrane region" description="Helical" evidence="1">
    <location>
        <begin position="231"/>
        <end position="252"/>
    </location>
</feature>
<keyword evidence="1" id="KW-1133">Transmembrane helix</keyword>
<dbReference type="AlphaFoldDB" id="A0AAD7G534"/>
<feature type="transmembrane region" description="Helical" evidence="1">
    <location>
        <begin position="204"/>
        <end position="225"/>
    </location>
</feature>
<reference evidence="3" key="1">
    <citation type="submission" date="2023-03" db="EMBL/GenBank/DDBJ databases">
        <title>Massive genome expansion in bonnet fungi (Mycena s.s.) driven by repeated elements and novel gene families across ecological guilds.</title>
        <authorList>
            <consortium name="Lawrence Berkeley National Laboratory"/>
            <person name="Harder C.B."/>
            <person name="Miyauchi S."/>
            <person name="Viragh M."/>
            <person name="Kuo A."/>
            <person name="Thoen E."/>
            <person name="Andreopoulos B."/>
            <person name="Lu D."/>
            <person name="Skrede I."/>
            <person name="Drula E."/>
            <person name="Henrissat B."/>
            <person name="Morin E."/>
            <person name="Kohler A."/>
            <person name="Barry K."/>
            <person name="LaButti K."/>
            <person name="Morin E."/>
            <person name="Salamov A."/>
            <person name="Lipzen A."/>
            <person name="Mereny Z."/>
            <person name="Hegedus B."/>
            <person name="Baldrian P."/>
            <person name="Stursova M."/>
            <person name="Weitz H."/>
            <person name="Taylor A."/>
            <person name="Grigoriev I.V."/>
            <person name="Nagy L.G."/>
            <person name="Martin F."/>
            <person name="Kauserud H."/>
        </authorList>
    </citation>
    <scope>NUCLEOTIDE SEQUENCE</scope>
    <source>
        <strain evidence="3">CBHHK067</strain>
    </source>
</reference>
<dbReference type="InterPro" id="IPR045338">
    <property type="entry name" value="DUF6535"/>
</dbReference>